<dbReference type="InterPro" id="IPR000408">
    <property type="entry name" value="Reg_chr_condens"/>
</dbReference>
<dbReference type="InterPro" id="IPR009091">
    <property type="entry name" value="RCC1/BLIP-II"/>
</dbReference>
<evidence type="ECO:0000259" key="4">
    <source>
        <dbReference type="Pfam" id="PF25390"/>
    </source>
</evidence>
<dbReference type="AlphaFoldDB" id="A0A1Q8CSN8"/>
<dbReference type="Pfam" id="PF00415">
    <property type="entry name" value="RCC1"/>
    <property type="match status" value="1"/>
</dbReference>
<dbReference type="Pfam" id="PF13540">
    <property type="entry name" value="RCC1_2"/>
    <property type="match status" value="1"/>
</dbReference>
<sequence>MNQIVSAWGDNTNGQLANGRSGEQVGTPQRIKDLEGVRTVEGGSGHVIAILEDGSAYGWGRNGFGQIGDYSTDQQLEPTRVKLDGVKAVAPGGGHTLYLLEDGTVWGCGAGFFGMLGPDNMRVHPVPVKIEAPTNIVQLVSGGSHALALLDDGTVWAWGRDDCGQLADGDLTGKRDGALVQVHAGREYPIRALPQPVEGISGATFVATGGGHSLVVLEDGSLLTWGLNDCGQLGDGVTENRKREYRTPVKALVSGVRAVAGAYHHTLILLQDGTVRACGINDRGQCGDGSTVERSAPVEVVGLTDVVQITATGGGGDENPGDYGHSVAVRADGTLWGWGNNNFGELGLPDVGLQTTPAQVPGVSGVSHVTVSGEVPGFRELPGGGSTIVIHSGQ</sequence>
<feature type="compositionally biased region" description="Polar residues" evidence="3">
    <location>
        <begin position="1"/>
        <end position="18"/>
    </location>
</feature>
<dbReference type="OrthoDB" id="9796385at2"/>
<evidence type="ECO:0000313" key="5">
    <source>
        <dbReference type="EMBL" id="OLF17356.1"/>
    </source>
</evidence>
<dbReference type="PROSITE" id="PS50012">
    <property type="entry name" value="RCC1_3"/>
    <property type="match status" value="6"/>
</dbReference>
<comment type="caution">
    <text evidence="5">The sequence shown here is derived from an EMBL/GenBank/DDBJ whole genome shotgun (WGS) entry which is preliminary data.</text>
</comment>
<accession>A0A1Q8CSN8</accession>
<proteinExistence type="predicted"/>
<evidence type="ECO:0000256" key="1">
    <source>
        <dbReference type="ARBA" id="ARBA00022658"/>
    </source>
</evidence>
<dbReference type="InterPro" id="IPR058923">
    <property type="entry name" value="RCC1-like_dom"/>
</dbReference>
<keyword evidence="1" id="KW-0344">Guanine-nucleotide releasing factor</keyword>
<evidence type="ECO:0000256" key="3">
    <source>
        <dbReference type="SAM" id="MobiDB-lite"/>
    </source>
</evidence>
<dbReference type="InterPro" id="IPR051553">
    <property type="entry name" value="Ran_GTPase-activating"/>
</dbReference>
<dbReference type="PANTHER" id="PTHR45982:SF1">
    <property type="entry name" value="REGULATOR OF CHROMOSOME CONDENSATION"/>
    <property type="match status" value="1"/>
</dbReference>
<keyword evidence="2" id="KW-0677">Repeat</keyword>
<dbReference type="SUPFAM" id="SSF50985">
    <property type="entry name" value="RCC1/BLIP-II"/>
    <property type="match status" value="1"/>
</dbReference>
<organism evidence="5 6">
    <name type="scientific">Actinophytocola xanthii</name>
    <dbReference type="NCBI Taxonomy" id="1912961"/>
    <lineage>
        <taxon>Bacteria</taxon>
        <taxon>Bacillati</taxon>
        <taxon>Actinomycetota</taxon>
        <taxon>Actinomycetes</taxon>
        <taxon>Pseudonocardiales</taxon>
        <taxon>Pseudonocardiaceae</taxon>
    </lineage>
</organism>
<dbReference type="STRING" id="1912961.BU204_12125"/>
<dbReference type="RefSeq" id="WP_075125730.1">
    <property type="nucleotide sequence ID" value="NZ_MSIE01000018.1"/>
</dbReference>
<dbReference type="PROSITE" id="PS00626">
    <property type="entry name" value="RCC1_2"/>
    <property type="match status" value="1"/>
</dbReference>
<keyword evidence="6" id="KW-1185">Reference proteome</keyword>
<protein>
    <recommendedName>
        <fullName evidence="4">RCC1-like domain-containing protein</fullName>
    </recommendedName>
</protein>
<dbReference type="Gene3D" id="2.130.10.30">
    <property type="entry name" value="Regulator of chromosome condensation 1/beta-lactamase-inhibitor protein II"/>
    <property type="match status" value="2"/>
</dbReference>
<dbReference type="Pfam" id="PF25390">
    <property type="entry name" value="WD40_RLD"/>
    <property type="match status" value="1"/>
</dbReference>
<evidence type="ECO:0000256" key="2">
    <source>
        <dbReference type="ARBA" id="ARBA00022737"/>
    </source>
</evidence>
<name>A0A1Q8CSN8_9PSEU</name>
<reference evidence="5 6" key="1">
    <citation type="submission" date="2016-12" db="EMBL/GenBank/DDBJ databases">
        <title>The draft genome sequence of Actinophytocola sp. 11-183.</title>
        <authorList>
            <person name="Wang W."/>
            <person name="Yuan L."/>
        </authorList>
    </citation>
    <scope>NUCLEOTIDE SEQUENCE [LARGE SCALE GENOMIC DNA]</scope>
    <source>
        <strain evidence="5 6">11-183</strain>
    </source>
</reference>
<dbReference type="PRINTS" id="PR00633">
    <property type="entry name" value="RCCNDNSATION"/>
</dbReference>
<dbReference type="EMBL" id="MSIE01000018">
    <property type="protein sequence ID" value="OLF17356.1"/>
    <property type="molecule type" value="Genomic_DNA"/>
</dbReference>
<gene>
    <name evidence="5" type="ORF">BU204_12125</name>
</gene>
<dbReference type="PANTHER" id="PTHR45982">
    <property type="entry name" value="REGULATOR OF CHROMOSOME CONDENSATION"/>
    <property type="match status" value="1"/>
</dbReference>
<feature type="region of interest" description="Disordered" evidence="3">
    <location>
        <begin position="1"/>
        <end position="26"/>
    </location>
</feature>
<evidence type="ECO:0000313" key="6">
    <source>
        <dbReference type="Proteomes" id="UP000185596"/>
    </source>
</evidence>
<feature type="domain" description="RCC1-like" evidence="4">
    <location>
        <begin position="81"/>
        <end position="311"/>
    </location>
</feature>
<dbReference type="Proteomes" id="UP000185596">
    <property type="component" value="Unassembled WGS sequence"/>
</dbReference>